<accession>A0ABW4U8J8</accession>
<organism evidence="1 2">
    <name type="scientific">Mesorhizobium newzealandense</name>
    <dbReference type="NCBI Taxonomy" id="1300302"/>
    <lineage>
        <taxon>Bacteria</taxon>
        <taxon>Pseudomonadati</taxon>
        <taxon>Pseudomonadota</taxon>
        <taxon>Alphaproteobacteria</taxon>
        <taxon>Hyphomicrobiales</taxon>
        <taxon>Phyllobacteriaceae</taxon>
        <taxon>Mesorhizobium</taxon>
    </lineage>
</organism>
<reference evidence="2" key="1">
    <citation type="journal article" date="2019" name="Int. J. Syst. Evol. Microbiol.">
        <title>The Global Catalogue of Microorganisms (GCM) 10K type strain sequencing project: providing services to taxonomists for standard genome sequencing and annotation.</title>
        <authorList>
            <consortium name="The Broad Institute Genomics Platform"/>
            <consortium name="The Broad Institute Genome Sequencing Center for Infectious Disease"/>
            <person name="Wu L."/>
            <person name="Ma J."/>
        </authorList>
    </citation>
    <scope>NUCLEOTIDE SEQUENCE [LARGE SCALE GENOMIC DNA]</scope>
    <source>
        <strain evidence="2">CGMCC 1.16225</strain>
    </source>
</reference>
<proteinExistence type="predicted"/>
<dbReference type="EMBL" id="JBHUGZ010000003">
    <property type="protein sequence ID" value="MFD1982402.1"/>
    <property type="molecule type" value="Genomic_DNA"/>
</dbReference>
<gene>
    <name evidence="1" type="ORF">ACFSOZ_06810</name>
</gene>
<evidence type="ECO:0000313" key="1">
    <source>
        <dbReference type="EMBL" id="MFD1982402.1"/>
    </source>
</evidence>
<name>A0ABW4U8J8_9HYPH</name>
<keyword evidence="2" id="KW-1185">Reference proteome</keyword>
<dbReference type="RefSeq" id="WP_379095115.1">
    <property type="nucleotide sequence ID" value="NZ_JBHUGZ010000003.1"/>
</dbReference>
<evidence type="ECO:0000313" key="2">
    <source>
        <dbReference type="Proteomes" id="UP001597405"/>
    </source>
</evidence>
<sequence>MTPAEAPAAVRAYLETHPWLRDPGASKRGLRFALIWMCGLDPVEPHDYYESGDAGRVVEMAEAGDQIAYDAIVEVATHLTDRAIPLPNSVQKYLLDIARRKQPQAFRRGRHPITNLHRDDAIFHAVEIARKAGFSATQNEDHEDDHQSACSIVADVLESLRVDIAERSVEKIWARRRAARQRGGFIC</sequence>
<dbReference type="Proteomes" id="UP001597405">
    <property type="component" value="Unassembled WGS sequence"/>
</dbReference>
<protein>
    <submittedName>
        <fullName evidence="1">Uncharacterized protein</fullName>
    </submittedName>
</protein>
<comment type="caution">
    <text evidence="1">The sequence shown here is derived from an EMBL/GenBank/DDBJ whole genome shotgun (WGS) entry which is preliminary data.</text>
</comment>